<dbReference type="AlphaFoldDB" id="A0A8S9FH91"/>
<feature type="compositionally biased region" description="Low complexity" evidence="1">
    <location>
        <begin position="20"/>
        <end position="31"/>
    </location>
</feature>
<comment type="caution">
    <text evidence="2">The sequence shown here is derived from an EMBL/GenBank/DDBJ whole genome shotgun (WGS) entry which is preliminary data.</text>
</comment>
<evidence type="ECO:0000313" key="2">
    <source>
        <dbReference type="EMBL" id="KAF2532424.1"/>
    </source>
</evidence>
<evidence type="ECO:0000256" key="1">
    <source>
        <dbReference type="SAM" id="MobiDB-lite"/>
    </source>
</evidence>
<organism evidence="2">
    <name type="scientific">Brassica cretica</name>
    <name type="common">Mustard</name>
    <dbReference type="NCBI Taxonomy" id="69181"/>
    <lineage>
        <taxon>Eukaryota</taxon>
        <taxon>Viridiplantae</taxon>
        <taxon>Streptophyta</taxon>
        <taxon>Embryophyta</taxon>
        <taxon>Tracheophyta</taxon>
        <taxon>Spermatophyta</taxon>
        <taxon>Magnoliopsida</taxon>
        <taxon>eudicotyledons</taxon>
        <taxon>Gunneridae</taxon>
        <taxon>Pentapetalae</taxon>
        <taxon>rosids</taxon>
        <taxon>malvids</taxon>
        <taxon>Brassicales</taxon>
        <taxon>Brassicaceae</taxon>
        <taxon>Brassiceae</taxon>
        <taxon>Brassica</taxon>
    </lineage>
</organism>
<feature type="compositionally biased region" description="Polar residues" evidence="1">
    <location>
        <begin position="54"/>
        <end position="64"/>
    </location>
</feature>
<accession>A0A8S9FH91</accession>
<protein>
    <submittedName>
        <fullName evidence="2">Uncharacterized protein</fullName>
    </submittedName>
</protein>
<reference evidence="2" key="1">
    <citation type="submission" date="2019-12" db="EMBL/GenBank/DDBJ databases">
        <title>Genome sequencing and annotation of Brassica cretica.</title>
        <authorList>
            <person name="Studholme D.J."/>
            <person name="Sarris P.F."/>
        </authorList>
    </citation>
    <scope>NUCLEOTIDE SEQUENCE</scope>
    <source>
        <strain evidence="2">PFS-102/07</strain>
        <tissue evidence="2">Leaf</tissue>
    </source>
</reference>
<feature type="compositionally biased region" description="Polar residues" evidence="1">
    <location>
        <begin position="72"/>
        <end position="84"/>
    </location>
</feature>
<gene>
    <name evidence="2" type="ORF">F2Q70_00029529</name>
</gene>
<sequence>MGLEPNPLNRPIHRSQLNQTAPPIATRPARAYGRPRVTRSQYRDPRVVSPPSLQPSQDSTPETKSTVHRNPPNHTGVTPGTPSSVIFSDLLVTTRPNRALATGIHRVLNHNHRKTPPKTVLKV</sequence>
<dbReference type="EMBL" id="QGKY02002305">
    <property type="protein sequence ID" value="KAF2532424.1"/>
    <property type="molecule type" value="Genomic_DNA"/>
</dbReference>
<name>A0A8S9FH91_BRACR</name>
<feature type="region of interest" description="Disordered" evidence="1">
    <location>
        <begin position="1"/>
        <end position="84"/>
    </location>
</feature>
<proteinExistence type="predicted"/>